<dbReference type="SMR" id="O18246"/>
<evidence type="ECO:0000256" key="23">
    <source>
        <dbReference type="ARBA" id="ARBA00093501"/>
    </source>
</evidence>
<keyword evidence="6" id="KW-0963">Cytoplasm</keyword>
<dbReference type="DIP" id="DIP-27078N"/>
<evidence type="ECO:0000313" key="27">
    <source>
        <dbReference type="EMBL" id="CAB16523.1"/>
    </source>
</evidence>
<dbReference type="Gene3D" id="2.30.42.10">
    <property type="match status" value="1"/>
</dbReference>
<dbReference type="InParanoid" id="O18246"/>
<dbReference type="InterPro" id="IPR001478">
    <property type="entry name" value="PDZ"/>
</dbReference>
<dbReference type="InterPro" id="IPR010504">
    <property type="entry name" value="AH_dom"/>
</dbReference>
<dbReference type="UCSC" id="Y57G11C.22a">
    <property type="organism name" value="c. elegans"/>
</dbReference>
<dbReference type="PaxDb" id="6239-Y57G11C.22a"/>
<dbReference type="GO" id="GO:0005080">
    <property type="term" value="F:protein kinase C binding"/>
    <property type="evidence" value="ECO:0000353"/>
    <property type="project" value="WormBase"/>
</dbReference>
<dbReference type="HOGENOM" id="CLU_032347_1_0_1"/>
<evidence type="ECO:0000256" key="4">
    <source>
        <dbReference type="ARBA" id="ARBA00004635"/>
    </source>
</evidence>
<dbReference type="PIR" id="T27234">
    <property type="entry name" value="T27234"/>
</dbReference>
<dbReference type="GO" id="GO:0097062">
    <property type="term" value="P:dendritic spine maintenance"/>
    <property type="evidence" value="ECO:0000318"/>
    <property type="project" value="GO_Central"/>
</dbReference>
<keyword evidence="16" id="KW-0206">Cytoskeleton</keyword>
<evidence type="ECO:0000313" key="29">
    <source>
        <dbReference type="WormBase" id="Y57G11C.22a"/>
    </source>
</evidence>
<comment type="function">
    <text evidence="20">Probable adapter protein that bind to and organize the subcellular localization of a variety of membrane proteins containing some PDZ recognition sequence. Involved in the clustering of various receptors, possibly by acting at the receptor internalization level. Plays a role in synaptic plasticity by regulating the trafficking and internalization of AMPA receptors. May be regulated upon PRKCA activation. May regulate ASIC1/ASIC3 channel. Regulates actin polymerization by inhibiting the actin-nucleating activity of the Arp2/3 complex; the function is competitive with nucleation promoting factors and is linked to neuronal morphology regulation and AMPA receptor (AMPAR) endocytosis. Via interaction with the Arp2/3 complex involved in regulation of synaptic plasicity of excitatory synapses and required for spine shrinkage during long-term depression (LTD). Involved in regulation of astrocyte morphology, antagonistic to Arp2/3 complex activator WASL/N-WASP function.</text>
</comment>
<dbReference type="AlphaFoldDB" id="O18246"/>
<evidence type="ECO:0000256" key="7">
    <source>
        <dbReference type="ARBA" id="ARBA00022553"/>
    </source>
</evidence>
<dbReference type="InterPro" id="IPR036034">
    <property type="entry name" value="PDZ_sf"/>
</dbReference>
<dbReference type="GO" id="GO:0043113">
    <property type="term" value="P:receptor clustering"/>
    <property type="evidence" value="ECO:0000318"/>
    <property type="project" value="GO_Central"/>
</dbReference>
<dbReference type="InterPro" id="IPR030798">
    <property type="entry name" value="Arfaptin_fam"/>
</dbReference>
<evidence type="ECO:0000256" key="12">
    <source>
        <dbReference type="ARBA" id="ARBA00023018"/>
    </source>
</evidence>
<keyword evidence="11" id="KW-0106">Calcium</keyword>
<evidence type="ECO:0000313" key="28">
    <source>
        <dbReference type="Proteomes" id="UP000001940"/>
    </source>
</evidence>
<dbReference type="FunFam" id="1.20.1270.60:FF:000023">
    <property type="entry name" value="Interacting with PRKCA"/>
    <property type="match status" value="1"/>
</dbReference>
<dbReference type="OrthoDB" id="5917245at2759"/>
<dbReference type="GO" id="GO:0034315">
    <property type="term" value="P:regulation of Arp2/3 complex-mediated actin nucleation"/>
    <property type="evidence" value="ECO:0000318"/>
    <property type="project" value="GO_Central"/>
</dbReference>
<dbReference type="MINT" id="O18246"/>
<dbReference type="PeptideAtlas" id="O18246"/>
<dbReference type="GO" id="GO:0046872">
    <property type="term" value="F:metal ion binding"/>
    <property type="evidence" value="ECO:0007669"/>
    <property type="project" value="UniProtKB-KW"/>
</dbReference>
<dbReference type="RefSeq" id="NP_001041046.1">
    <property type="nucleotide sequence ID" value="NM_001047581.2"/>
</dbReference>
<dbReference type="SMART" id="SM01015">
    <property type="entry name" value="Arfaptin"/>
    <property type="match status" value="1"/>
</dbReference>
<evidence type="ECO:0000256" key="6">
    <source>
        <dbReference type="ARBA" id="ARBA00022490"/>
    </source>
</evidence>
<evidence type="ECO:0000259" key="26">
    <source>
        <dbReference type="PROSITE" id="PS50870"/>
    </source>
</evidence>
<dbReference type="GO" id="GO:0003779">
    <property type="term" value="F:actin binding"/>
    <property type="evidence" value="ECO:0007669"/>
    <property type="project" value="UniProtKB-KW"/>
</dbReference>
<feature type="domain" description="AH" evidence="26">
    <location>
        <begin position="140"/>
        <end position="353"/>
    </location>
</feature>
<dbReference type="GO" id="GO:0005856">
    <property type="term" value="C:cytoskeleton"/>
    <property type="evidence" value="ECO:0007669"/>
    <property type="project" value="UniProtKB-SubCell"/>
</dbReference>
<dbReference type="SUPFAM" id="SSF103657">
    <property type="entry name" value="BAR/IMD domain-like"/>
    <property type="match status" value="1"/>
</dbReference>
<evidence type="ECO:0000256" key="24">
    <source>
        <dbReference type="SAM" id="MobiDB-lite"/>
    </source>
</evidence>
<dbReference type="PANTHER" id="PTHR12141:SF1">
    <property type="entry name" value="PRKCA-BINDING PROTEIN"/>
    <property type="match status" value="1"/>
</dbReference>
<dbReference type="AGR" id="WB:WBGene00013317"/>
<dbReference type="IntAct" id="O18246">
    <property type="interactions" value="18"/>
</dbReference>
<keyword evidence="9" id="KW-0479">Metal-binding</keyword>
<dbReference type="eggNOG" id="KOG3651">
    <property type="taxonomic scope" value="Eukaryota"/>
</dbReference>
<dbReference type="Gene3D" id="1.20.1270.60">
    <property type="entry name" value="Arfaptin homology (AH) domain/BAR domain"/>
    <property type="match status" value="1"/>
</dbReference>
<dbReference type="CDD" id="cd06722">
    <property type="entry name" value="PDZ_PICK1-like"/>
    <property type="match status" value="1"/>
</dbReference>
<keyword evidence="28" id="KW-1185">Reference proteome</keyword>
<dbReference type="GO" id="GO:0048471">
    <property type="term" value="C:perinuclear region of cytoplasm"/>
    <property type="evidence" value="ECO:0007669"/>
    <property type="project" value="UniProtKB-SubCell"/>
</dbReference>
<proteinExistence type="predicted"/>
<evidence type="ECO:0000256" key="22">
    <source>
        <dbReference type="ARBA" id="ARBA00034105"/>
    </source>
</evidence>
<comment type="subunit">
    <text evidence="23">Monomer and homodimer. Interacts with CXADR. Interacts presynaptically with the glutamate receptors GRIA2, GRIA3, GRIK3, isoform 3 of GRIA4, isoform A of GRM4, GRM7 and GRM8; with NAPA and NAPB; and with BTG2. The interaction with NAPA and NAPB disrupts the interaction with GRIA2, conducting to the internalization of GRIA2. Interacts with PRKCA; with the amine transporters SLC6A2 and SLC6A3; with the channels ASIC1 and ASIC2; with the GTP-binding proteins ARF1 and ARF3; with the ephrin receptor tyrosine kinases EPHA7, EPHB1 and EPHB2; with ERBB2 and through its PDZ domain with the C-terminal tail of PRLHR. Interacts with UNC5A. Interacts (via AH domain) with NCS1/FREQ; in a calcium-dependent manner. Interacts with F-actin and associates with the ARP2/3 complex. Interacts (via PDZ domain) with ARF1 (activated); the interaction blocks Arp2/3 complex inhibition. Interacts with SORCS3.</text>
</comment>
<dbReference type="GeneID" id="178409"/>
<evidence type="ECO:0000256" key="14">
    <source>
        <dbReference type="ARBA" id="ARBA00023139"/>
    </source>
</evidence>
<dbReference type="PROSITE" id="PS50870">
    <property type="entry name" value="AH"/>
    <property type="match status" value="1"/>
</dbReference>
<evidence type="ECO:0000256" key="15">
    <source>
        <dbReference type="ARBA" id="ARBA00023203"/>
    </source>
</evidence>
<keyword evidence="7" id="KW-0597">Phosphoprotein</keyword>
<dbReference type="GO" id="GO:0005886">
    <property type="term" value="C:plasma membrane"/>
    <property type="evidence" value="ECO:0007669"/>
    <property type="project" value="GOC"/>
</dbReference>
<dbReference type="GO" id="GO:0032588">
    <property type="term" value="C:trans-Golgi network membrane"/>
    <property type="evidence" value="ECO:0000318"/>
    <property type="project" value="GO_Central"/>
</dbReference>
<dbReference type="CTD" id="178409"/>
<evidence type="ECO:0000256" key="20">
    <source>
        <dbReference type="ARBA" id="ARBA00033721"/>
    </source>
</evidence>
<dbReference type="KEGG" id="cel:CELE_Y57G11C.22"/>
<dbReference type="FunFam" id="2.30.42.10:FF:000073">
    <property type="entry name" value="Interacting with PRKCA"/>
    <property type="match status" value="1"/>
</dbReference>
<feature type="region of interest" description="Disordered" evidence="24">
    <location>
        <begin position="401"/>
        <end position="433"/>
    </location>
</feature>
<dbReference type="PANTHER" id="PTHR12141">
    <property type="entry name" value="ARFAPTIN-RELATED"/>
    <property type="match status" value="1"/>
</dbReference>
<keyword evidence="17" id="KW-0449">Lipoprotein</keyword>
<evidence type="ECO:0000256" key="1">
    <source>
        <dbReference type="ARBA" id="ARBA00004170"/>
    </source>
</evidence>
<dbReference type="GO" id="GO:0006886">
    <property type="term" value="P:intracellular protein transport"/>
    <property type="evidence" value="ECO:0000318"/>
    <property type="project" value="GO_Central"/>
</dbReference>
<evidence type="ECO:0000256" key="3">
    <source>
        <dbReference type="ARBA" id="ARBA00004556"/>
    </source>
</evidence>
<dbReference type="Pfam" id="PF06456">
    <property type="entry name" value="Arfaptin"/>
    <property type="match status" value="1"/>
</dbReference>
<comment type="subcellular location">
    <subcellularLocation>
        <location evidence="2">Cytoplasm</location>
        <location evidence="2">Cytoskeleton</location>
    </subcellularLocation>
    <subcellularLocation>
        <location evidence="3">Cytoplasm</location>
        <location evidence="3">Perinuclear region</location>
    </subcellularLocation>
    <subcellularLocation>
        <location evidence="4">Membrane</location>
        <topology evidence="4">Lipid-anchor</topology>
    </subcellularLocation>
    <subcellularLocation>
        <location evidence="1">Membrane</location>
        <topology evidence="1">Peripheral membrane protein</topology>
    </subcellularLocation>
    <subcellularLocation>
        <location evidence="22">Postsynaptic density</location>
    </subcellularLocation>
    <subcellularLocation>
        <location evidence="21">Synapse</location>
        <location evidence="21">Synaptosome</location>
    </subcellularLocation>
</comment>
<feature type="domain" description="PDZ" evidence="25">
    <location>
        <begin position="18"/>
        <end position="101"/>
    </location>
</feature>
<dbReference type="GO" id="GO:0043005">
    <property type="term" value="C:neuron projection"/>
    <property type="evidence" value="ECO:0000318"/>
    <property type="project" value="GO_Central"/>
</dbReference>
<organism evidence="27 28">
    <name type="scientific">Caenorhabditis elegans</name>
    <dbReference type="NCBI Taxonomy" id="6239"/>
    <lineage>
        <taxon>Eukaryota</taxon>
        <taxon>Metazoa</taxon>
        <taxon>Ecdysozoa</taxon>
        <taxon>Nematoda</taxon>
        <taxon>Chromadorea</taxon>
        <taxon>Rhabditida</taxon>
        <taxon>Rhabditina</taxon>
        <taxon>Rhabditomorpha</taxon>
        <taxon>Rhabditoidea</taxon>
        <taxon>Rhabditidae</taxon>
        <taxon>Peloderinae</taxon>
        <taxon>Caenorhabditis</taxon>
    </lineage>
</organism>
<keyword evidence="8" id="KW-0771">Synaptosome</keyword>
<dbReference type="STRING" id="6239.Y57G11C.22a.1"/>
<evidence type="ECO:0000256" key="13">
    <source>
        <dbReference type="ARBA" id="ARBA00023136"/>
    </source>
</evidence>
<evidence type="ECO:0000259" key="25">
    <source>
        <dbReference type="PROSITE" id="PS50106"/>
    </source>
</evidence>
<dbReference type="WormBase" id="Y57G11C.22a">
    <property type="protein sequence ID" value="CE14968"/>
    <property type="gene ID" value="WBGene00013317"/>
</dbReference>
<dbReference type="OMA" id="APYCPCI"/>
<dbReference type="Bgee" id="WBGene00013317">
    <property type="expression patterns" value="Expressed in pharyngeal muscle cell (C elegans) and 3 other cell types or tissues"/>
</dbReference>
<dbReference type="PhylomeDB" id="O18246"/>
<dbReference type="GO" id="GO:0005543">
    <property type="term" value="F:phospholipid binding"/>
    <property type="evidence" value="ECO:0000318"/>
    <property type="project" value="GO_Central"/>
</dbReference>
<dbReference type="EMBL" id="BX284604">
    <property type="protein sequence ID" value="CAB16523.1"/>
    <property type="molecule type" value="Genomic_DNA"/>
</dbReference>
<dbReference type="GO" id="GO:0014069">
    <property type="term" value="C:postsynaptic density"/>
    <property type="evidence" value="ECO:0000318"/>
    <property type="project" value="GO_Central"/>
</dbReference>
<evidence type="ECO:0000256" key="17">
    <source>
        <dbReference type="ARBA" id="ARBA00023288"/>
    </source>
</evidence>
<evidence type="ECO:0000256" key="18">
    <source>
        <dbReference type="ARBA" id="ARBA00031097"/>
    </source>
</evidence>
<accession>O18246</accession>
<dbReference type="Pfam" id="PF00595">
    <property type="entry name" value="PDZ"/>
    <property type="match status" value="1"/>
</dbReference>
<evidence type="ECO:0000256" key="8">
    <source>
        <dbReference type="ARBA" id="ARBA00022599"/>
    </source>
</evidence>
<evidence type="ECO:0000256" key="11">
    <source>
        <dbReference type="ARBA" id="ARBA00022837"/>
    </source>
</evidence>
<protein>
    <recommendedName>
        <fullName evidence="5">PRKCA-binding protein</fullName>
    </recommendedName>
    <alternativeName>
        <fullName evidence="19">Protein interacting with C kinase 1</fullName>
    </alternativeName>
    <alternativeName>
        <fullName evidence="18">Protein kinase C-alpha-binding protein</fullName>
    </alternativeName>
</protein>
<dbReference type="InterPro" id="IPR037959">
    <property type="entry name" value="PICK1_BAR"/>
</dbReference>
<keyword evidence="10" id="KW-0862">Zinc</keyword>
<dbReference type="FunCoup" id="O18246">
    <property type="interactions" value="1096"/>
</dbReference>
<dbReference type="GO" id="GO:0019904">
    <property type="term" value="F:protein domain specific binding"/>
    <property type="evidence" value="ECO:0007669"/>
    <property type="project" value="InterPro"/>
</dbReference>
<evidence type="ECO:0000256" key="9">
    <source>
        <dbReference type="ARBA" id="ARBA00022723"/>
    </source>
</evidence>
<dbReference type="CDD" id="cd07659">
    <property type="entry name" value="BAR_PICK1"/>
    <property type="match status" value="1"/>
</dbReference>
<feature type="compositionally biased region" description="Basic and acidic residues" evidence="24">
    <location>
        <begin position="409"/>
        <end position="420"/>
    </location>
</feature>
<evidence type="ECO:0000256" key="19">
    <source>
        <dbReference type="ARBA" id="ARBA00032804"/>
    </source>
</evidence>
<evidence type="ECO:0000256" key="16">
    <source>
        <dbReference type="ARBA" id="ARBA00023212"/>
    </source>
</evidence>
<dbReference type="SMART" id="SM00228">
    <property type="entry name" value="PDZ"/>
    <property type="match status" value="1"/>
</dbReference>
<name>O18246_CAEEL</name>
<evidence type="ECO:0000256" key="21">
    <source>
        <dbReference type="ARBA" id="ARBA00034102"/>
    </source>
</evidence>
<dbReference type="SUPFAM" id="SSF50156">
    <property type="entry name" value="PDZ domain-like"/>
    <property type="match status" value="1"/>
</dbReference>
<evidence type="ECO:0000256" key="5">
    <source>
        <dbReference type="ARBA" id="ARBA00017975"/>
    </source>
</evidence>
<dbReference type="Proteomes" id="UP000001940">
    <property type="component" value="Chromosome IV"/>
</dbReference>
<keyword evidence="14" id="KW-0564">Palmitate</keyword>
<dbReference type="GO" id="GO:0008021">
    <property type="term" value="C:synaptic vesicle"/>
    <property type="evidence" value="ECO:0000318"/>
    <property type="project" value="GO_Central"/>
</dbReference>
<dbReference type="GO" id="GO:0002092">
    <property type="term" value="P:positive regulation of receptor internalization"/>
    <property type="evidence" value="ECO:0000318"/>
    <property type="project" value="GO_Central"/>
</dbReference>
<reference evidence="27 28" key="1">
    <citation type="journal article" date="1998" name="Science">
        <title>Genome sequence of the nematode C. elegans: a platform for investigating biology.</title>
        <authorList>
            <consortium name="The C. elegans sequencing consortium"/>
            <person name="Sulson J.E."/>
            <person name="Waterston R."/>
        </authorList>
    </citation>
    <scope>NUCLEOTIDE SEQUENCE [LARGE SCALE GENOMIC DNA]</scope>
    <source>
        <strain evidence="27 28">Bristol N2</strain>
    </source>
</reference>
<keyword evidence="15" id="KW-0009">Actin-binding</keyword>
<keyword evidence="13" id="KW-0472">Membrane</keyword>
<sequence length="444" mass="50391">MDFQIEEDRLGMRIQSETIELTKDEKGVVGISIGGGGPYCPCVYVVQVFDKSPAFKDGRIRCGDEIVAINGITVKGERKSAVAQLIQVSLNPVKITINKLEEANTKGKTLDILIKKVKHKVVEFVDQDSADALGLSRAILTNDPLAEKEKILEENAEFYRHLVAYFGDMFQYQQKISECQKEFGSIFCDLAAHEKQQTANEAFSSFGDKHRMIAKKQSESAVPLQKMVSDLQVYIDHVVPDTRLTIKKYLDVKYEYLSYCLKLKEMDDEEVEFVAIQEPLYRVETGNYEYRVMLRCRQECRARFMKMRDDVMVKIELLDQKHVRDIAQHLAIFAKTMAKCQQECAEILKERIDVPIEIDLEQLNLNMNTSDGKANGEEEMGQDAIVLNDNPLEGDLIDVNDIGSSTEFNEPRISLRRDSQNDTSQPLLGAPDSPLEELSLIDIS</sequence>
<dbReference type="PROSITE" id="PS50106">
    <property type="entry name" value="PDZ"/>
    <property type="match status" value="1"/>
</dbReference>
<evidence type="ECO:0000256" key="10">
    <source>
        <dbReference type="ARBA" id="ARBA00022833"/>
    </source>
</evidence>
<evidence type="ECO:0000256" key="2">
    <source>
        <dbReference type="ARBA" id="ARBA00004245"/>
    </source>
</evidence>
<gene>
    <name evidence="27" type="ORF">CELE_Y57G11C.22</name>
    <name evidence="27 29" type="ORF">Y57G11C.22</name>
</gene>
<keyword evidence="12" id="KW-0770">Synapse</keyword>
<dbReference type="InterPro" id="IPR027267">
    <property type="entry name" value="AH/BAR_dom_sf"/>
</dbReference>